<reference evidence="4 9" key="1">
    <citation type="submission" date="2016-02" db="EMBL/GenBank/DDBJ databases">
        <authorList>
            <consortium name="Pathogen Informatics"/>
        </authorList>
    </citation>
    <scope>NUCLEOTIDE SEQUENCE [LARGE SCALE GENOMIC DNA]</scope>
    <source>
        <strain evidence="4 9">K173</strain>
        <strain evidence="5 13">NK65 ny</strain>
        <strain evidence="6 12">NK65e</strain>
        <strain evidence="8 10">SP11 Antwerpcl1</strain>
        <strain evidence="7 11">SP11 RLL</strain>
    </source>
</reference>
<dbReference type="EMBL" id="LT608278">
    <property type="protein sequence ID" value="SCO62583.1"/>
    <property type="molecule type" value="Genomic_DNA"/>
</dbReference>
<keyword evidence="2" id="KW-1133">Transmembrane helix</keyword>
<evidence type="ECO:0000256" key="1">
    <source>
        <dbReference type="SAM" id="MobiDB-lite"/>
    </source>
</evidence>
<protein>
    <submittedName>
        <fullName evidence="4">Uncharacterized protein</fullName>
    </submittedName>
</protein>
<evidence type="ECO:0000313" key="6">
    <source>
        <dbReference type="EMBL" id="SCN28387.1"/>
    </source>
</evidence>
<feature type="region of interest" description="Disordered" evidence="1">
    <location>
        <begin position="1067"/>
        <end position="1086"/>
    </location>
</feature>
<feature type="compositionally biased region" description="Basic and acidic residues" evidence="1">
    <location>
        <begin position="1071"/>
        <end position="1086"/>
    </location>
</feature>
<dbReference type="Proteomes" id="UP000219974">
    <property type="component" value="Chromosome 14"/>
</dbReference>
<evidence type="ECO:0000256" key="2">
    <source>
        <dbReference type="SAM" id="Phobius"/>
    </source>
</evidence>
<name>A0A0Z0ANC7_PLABE</name>
<accession>A0A0Z0ANC7</accession>
<evidence type="ECO:0000313" key="13">
    <source>
        <dbReference type="Proteomes" id="UP000516480"/>
    </source>
</evidence>
<dbReference type="EMBL" id="LT608150">
    <property type="protein sequence ID" value="SCM26312.1"/>
    <property type="molecule type" value="Genomic_DNA"/>
</dbReference>
<feature type="chain" id="PRO_5014243047" evidence="3">
    <location>
        <begin position="19"/>
        <end position="1302"/>
    </location>
</feature>
<evidence type="ECO:0000313" key="8">
    <source>
        <dbReference type="EMBL" id="SCO64140.1"/>
    </source>
</evidence>
<dbReference type="Proteomes" id="UP000219860">
    <property type="component" value="Chromosome 14"/>
</dbReference>
<dbReference type="EMBL" id="LT608262">
    <property type="protein sequence ID" value="SCO64140.1"/>
    <property type="molecule type" value="Genomic_DNA"/>
</dbReference>
<dbReference type="OMA" id="VTASFYM"/>
<evidence type="ECO:0000313" key="9">
    <source>
        <dbReference type="Proteomes" id="UP000069549"/>
    </source>
</evidence>
<dbReference type="Proteomes" id="UP000069549">
    <property type="component" value="Chromosome 14"/>
</dbReference>
<dbReference type="EMBL" id="LT614640">
    <property type="protein sequence ID" value="SCN28387.1"/>
    <property type="molecule type" value="Genomic_DNA"/>
</dbReference>
<dbReference type="Proteomes" id="UP000220214">
    <property type="component" value="Chromosome 14"/>
</dbReference>
<keyword evidence="3" id="KW-0732">Signal</keyword>
<feature type="signal peptide" evidence="3">
    <location>
        <begin position="1"/>
        <end position="18"/>
    </location>
</feature>
<evidence type="ECO:0000313" key="11">
    <source>
        <dbReference type="Proteomes" id="UP000219974"/>
    </source>
</evidence>
<sequence length="1302" mass="153240">MAYNHTSVFLFTVQGILASLTCSLCCFVYAYCCNNNKNLNNNDTKCENKSKRNISKLNPDIHDLSTSKKKKIKNNYEIEKSNEIIINSTNKDKIYLLNKRISDISLLKYSDSDICKNRDNISREKNLGVKSGLNRKEINSNKIETDICYNNNLSKNAKWKNKQNECNSLYIHKQTNETPYTNLVNFKLKTIPNDYLNEQNINIEKYKHDEQNNSIDNSISTHNEVIHIYPYIFDKGVQNVSPFSCHVNKNPIIINDYEQFYRNQNIRENIFDSHLKENINSINMNINASDIYTREDIKKYFRNNDILCNTEKNNAITNEELILYDNAYTISEKNKTENMILDIGKKYNNTILRSEISYIKNKEEINGMESKLVMHYQNGIIQKDKFVKNGVIKSFSSITEKSIESNSPMTEKEKEQIYFKHGIEQIDNMIPSNKLKKIHEENNNPILKTYKNMFDHFNKSMSNNRHLNNIEKNYDEILSSTYENDKNVIKYAETNMIDKCESRDLDNVYHFNTNYCDMNKIEGIENDYSLGWEQNFIKHNKNPSNNKKNIIYNTCNEQYIDEKYVKEHNTDKFEDLYASKFNIYPYSHSSNKKGEDENEIKLIYKKNNALEYLPEPQNYDDSIVRNRTNISNIENCNRNVSFYMDNEEGNSSMDINKEDDSNSLCNDMKKKKKYKNIKDRARQLIVGNDDIIINTNDITAENQIKKGKNKEKKKNINSQNKPVLNKNTKLLRSKHIFNDDTILSQVNKHVYSSKYAEDINCKNIEMLHKINDDNINIKTCNNGEIERINTKICQNMKSVKMSRDITSKKEFNAPLNSIGSVEGKHKNVTKGCENAYDIYLLTDDNTDCRTENKETSHTSNKKKETNNIIQTDKYENGMKEMNCRIRNPKNKDLIPNYMNKSKTEYKLKNFNRNSMKKITEENYEETCENNTDTFSEINLYDEEKRINELGTILDNNYDNNNTNNDKKRISGKKRNIKNYERTDKLKKDEKNMLLDNEKRKEIKNIVKNKKNETYNNNISEKKIDYNNNHTENEKLLIKASIKNKDQNISVCDNIKDNNVKIEKKKKRKKEKVFEKKNKNSINKNDDVNGNRKLSKVQFTKIKSAKKENILYKMDAITLINEKHQKIDEHKCASGFAIFLIEHIQKKTKDKDIFENLLKFILKLMDIYKIKTVNFIEAFLILETINLTIIRAHPIEEWVLVIFHFINGNIKDHNLKFIIESLKLDHIEISNVTASFYMNKKNIKLTEKNMRRVITLLSHVVRRSSRIKIFNEINSDVKLKEYNTNDQILGSCWHPMDSDEIPK</sequence>
<evidence type="ECO:0000313" key="7">
    <source>
        <dbReference type="EMBL" id="SCO62583.1"/>
    </source>
</evidence>
<keyword evidence="2" id="KW-0812">Transmembrane</keyword>
<dbReference type="VEuPathDB" id="PlasmoDB:PBANKA_1421500"/>
<dbReference type="EMBL" id="LT160034">
    <property type="protein sequence ID" value="CXJ16445.1"/>
    <property type="molecule type" value="Genomic_DNA"/>
</dbReference>
<evidence type="ECO:0000313" key="4">
    <source>
        <dbReference type="EMBL" id="CXJ16445.1"/>
    </source>
</evidence>
<gene>
    <name evidence="4" type="ORF">PBK173_000448900</name>
    <name evidence="6" type="ORF">PBNK65E_000438600</name>
    <name evidence="5" type="ORF">PBNK65NY_000437700</name>
    <name evidence="8" type="ORF">PBSP11A_000438200</name>
    <name evidence="7" type="ORF">PBSP11RLL_000437900</name>
</gene>
<proteinExistence type="predicted"/>
<keyword evidence="2" id="KW-0472">Membrane</keyword>
<evidence type="ECO:0000313" key="10">
    <source>
        <dbReference type="Proteomes" id="UP000219860"/>
    </source>
</evidence>
<evidence type="ECO:0000313" key="5">
    <source>
        <dbReference type="EMBL" id="SCM26312.1"/>
    </source>
</evidence>
<dbReference type="OrthoDB" id="378708at2759"/>
<evidence type="ECO:0000256" key="3">
    <source>
        <dbReference type="SAM" id="SignalP"/>
    </source>
</evidence>
<evidence type="ECO:0000313" key="12">
    <source>
        <dbReference type="Proteomes" id="UP000220214"/>
    </source>
</evidence>
<organism evidence="4 9">
    <name type="scientific">Plasmodium berghei</name>
    <dbReference type="NCBI Taxonomy" id="5821"/>
    <lineage>
        <taxon>Eukaryota</taxon>
        <taxon>Sar</taxon>
        <taxon>Alveolata</taxon>
        <taxon>Apicomplexa</taxon>
        <taxon>Aconoidasida</taxon>
        <taxon>Haemosporida</taxon>
        <taxon>Plasmodiidae</taxon>
        <taxon>Plasmodium</taxon>
        <taxon>Plasmodium (Vinckeia)</taxon>
    </lineage>
</organism>
<feature type="transmembrane region" description="Helical" evidence="2">
    <location>
        <begin position="7"/>
        <end position="31"/>
    </location>
</feature>
<dbReference type="Proteomes" id="UP000516480">
    <property type="component" value="Chromosome 14"/>
</dbReference>